<comment type="caution">
    <text evidence="2">The sequence shown here is derived from an EMBL/GenBank/DDBJ whole genome shotgun (WGS) entry which is preliminary data.</text>
</comment>
<feature type="compositionally biased region" description="Polar residues" evidence="1">
    <location>
        <begin position="94"/>
        <end position="120"/>
    </location>
</feature>
<gene>
    <name evidence="2" type="ORF">O181_022916</name>
</gene>
<evidence type="ECO:0000313" key="3">
    <source>
        <dbReference type="Proteomes" id="UP000765509"/>
    </source>
</evidence>
<feature type="region of interest" description="Disordered" evidence="1">
    <location>
        <begin position="53"/>
        <end position="121"/>
    </location>
</feature>
<feature type="compositionally biased region" description="Polar residues" evidence="1">
    <location>
        <begin position="53"/>
        <end position="67"/>
    </location>
</feature>
<keyword evidence="3" id="KW-1185">Reference proteome</keyword>
<accession>A0A9Q3CIE4</accession>
<dbReference type="EMBL" id="AVOT02007117">
    <property type="protein sequence ID" value="MBW0483201.1"/>
    <property type="molecule type" value="Genomic_DNA"/>
</dbReference>
<proteinExistence type="predicted"/>
<feature type="region of interest" description="Disordered" evidence="1">
    <location>
        <begin position="155"/>
        <end position="196"/>
    </location>
</feature>
<evidence type="ECO:0000256" key="1">
    <source>
        <dbReference type="SAM" id="MobiDB-lite"/>
    </source>
</evidence>
<feature type="compositionally biased region" description="Polar residues" evidence="1">
    <location>
        <begin position="184"/>
        <end position="195"/>
    </location>
</feature>
<dbReference type="AlphaFoldDB" id="A0A9Q3CIE4"/>
<sequence>MQQSVTINNTQQVVSIIPLTNTPFVPIVSSPPQSINPQLLFQAHPNDIPSPDTPCNSSPSMVSQSHGSDFPPIFTEEEQTHEDNLPNTEIPCKNPSSQSDHSNICESSSNLPISNETPIQSRGDFRQVSTIISGGGINVTINTQAIQFTISTPQNAHTPCVRSSPHDTSIEPPHPSSDDVPPQSMESNSSPQLHSPTPGLNKLIFRLKILPQWKVLNNLPFPNQPLPPLLNFTFFPINFVLNFIKCSKCLIQDDQLKPNIKQHLKQSTLWVVKNLHKGISTSTNAHLHIPNGLMN</sequence>
<name>A0A9Q3CIE4_9BASI</name>
<organism evidence="2 3">
    <name type="scientific">Austropuccinia psidii MF-1</name>
    <dbReference type="NCBI Taxonomy" id="1389203"/>
    <lineage>
        <taxon>Eukaryota</taxon>
        <taxon>Fungi</taxon>
        <taxon>Dikarya</taxon>
        <taxon>Basidiomycota</taxon>
        <taxon>Pucciniomycotina</taxon>
        <taxon>Pucciniomycetes</taxon>
        <taxon>Pucciniales</taxon>
        <taxon>Sphaerophragmiaceae</taxon>
        <taxon>Austropuccinia</taxon>
    </lineage>
</organism>
<dbReference type="Proteomes" id="UP000765509">
    <property type="component" value="Unassembled WGS sequence"/>
</dbReference>
<protein>
    <submittedName>
        <fullName evidence="2">Uncharacterized protein</fullName>
    </submittedName>
</protein>
<evidence type="ECO:0000313" key="2">
    <source>
        <dbReference type="EMBL" id="MBW0483201.1"/>
    </source>
</evidence>
<reference evidence="2" key="1">
    <citation type="submission" date="2021-03" db="EMBL/GenBank/DDBJ databases">
        <title>Draft genome sequence of rust myrtle Austropuccinia psidii MF-1, a brazilian biotype.</title>
        <authorList>
            <person name="Quecine M.C."/>
            <person name="Pachon D.M.R."/>
            <person name="Bonatelli M.L."/>
            <person name="Correr F.H."/>
            <person name="Franceschini L.M."/>
            <person name="Leite T.F."/>
            <person name="Margarido G.R.A."/>
            <person name="Almeida C.A."/>
            <person name="Ferrarezi J.A."/>
            <person name="Labate C.A."/>
        </authorList>
    </citation>
    <scope>NUCLEOTIDE SEQUENCE</scope>
    <source>
        <strain evidence="2">MF-1</strain>
    </source>
</reference>